<keyword evidence="3" id="KW-0813">Transport</keyword>
<feature type="transmembrane region" description="Helical" evidence="8">
    <location>
        <begin position="26"/>
        <end position="47"/>
    </location>
</feature>
<feature type="transmembrane region" description="Helical" evidence="8">
    <location>
        <begin position="194"/>
        <end position="213"/>
    </location>
</feature>
<evidence type="ECO:0000313" key="10">
    <source>
        <dbReference type="Proteomes" id="UP000249008"/>
    </source>
</evidence>
<dbReference type="PANTHER" id="PTHR42002:SF2">
    <property type="entry name" value="ANAEROBIC C4-DICARBOXYLATE TRANSPORTER DCUC-RELATED"/>
    <property type="match status" value="1"/>
</dbReference>
<name>A0AAX2JAW9_9FUSO</name>
<feature type="transmembrane region" description="Helical" evidence="8">
    <location>
        <begin position="435"/>
        <end position="454"/>
    </location>
</feature>
<evidence type="ECO:0000313" key="9">
    <source>
        <dbReference type="EMBL" id="SQJ01914.1"/>
    </source>
</evidence>
<evidence type="ECO:0000256" key="6">
    <source>
        <dbReference type="ARBA" id="ARBA00022989"/>
    </source>
</evidence>
<dbReference type="NCBIfam" id="NF037994">
    <property type="entry name" value="DcuC_1"/>
    <property type="match status" value="1"/>
</dbReference>
<dbReference type="EMBL" id="LS483487">
    <property type="protein sequence ID" value="SQJ01914.1"/>
    <property type="molecule type" value="Genomic_DNA"/>
</dbReference>
<evidence type="ECO:0000256" key="1">
    <source>
        <dbReference type="ARBA" id="ARBA00004651"/>
    </source>
</evidence>
<evidence type="ECO:0000256" key="3">
    <source>
        <dbReference type="ARBA" id="ARBA00022448"/>
    </source>
</evidence>
<feature type="transmembrane region" description="Helical" evidence="8">
    <location>
        <begin position="375"/>
        <end position="398"/>
    </location>
</feature>
<organism evidence="9 10">
    <name type="scientific">Fusobacterium ulcerans</name>
    <dbReference type="NCBI Taxonomy" id="861"/>
    <lineage>
        <taxon>Bacteria</taxon>
        <taxon>Fusobacteriati</taxon>
        <taxon>Fusobacteriota</taxon>
        <taxon>Fusobacteriia</taxon>
        <taxon>Fusobacteriales</taxon>
        <taxon>Fusobacteriaceae</taxon>
        <taxon>Fusobacterium</taxon>
    </lineage>
</organism>
<dbReference type="GO" id="GO:0005886">
    <property type="term" value="C:plasma membrane"/>
    <property type="evidence" value="ECO:0007669"/>
    <property type="project" value="UniProtKB-SubCell"/>
</dbReference>
<proteinExistence type="inferred from homology"/>
<keyword evidence="5 8" id="KW-0812">Transmembrane</keyword>
<comment type="subcellular location">
    <subcellularLocation>
        <location evidence="1">Cell membrane</location>
        <topology evidence="1">Multi-pass membrane protein</topology>
    </subcellularLocation>
</comment>
<comment type="similarity">
    <text evidence="2">Belongs to the DcuC/DcuD transporter (TC 2.A.61) family.</text>
</comment>
<feature type="transmembrane region" description="Helical" evidence="8">
    <location>
        <begin position="67"/>
        <end position="88"/>
    </location>
</feature>
<dbReference type="InterPro" id="IPR004669">
    <property type="entry name" value="C4_dicarb_anaerob_car"/>
</dbReference>
<feature type="transmembrane region" description="Helical" evidence="8">
    <location>
        <begin position="245"/>
        <end position="263"/>
    </location>
</feature>
<dbReference type="RefSeq" id="WP_005977800.1">
    <property type="nucleotide sequence ID" value="NZ_BAABXY010000001.1"/>
</dbReference>
<keyword evidence="6 8" id="KW-1133">Transmembrane helix</keyword>
<dbReference type="Pfam" id="PF03606">
    <property type="entry name" value="DcuC"/>
    <property type="match status" value="1"/>
</dbReference>
<evidence type="ECO:0000256" key="2">
    <source>
        <dbReference type="ARBA" id="ARBA00005275"/>
    </source>
</evidence>
<dbReference type="PANTHER" id="PTHR42002">
    <property type="entry name" value="ANAEROBIC C4-DICARBOXYLATE TRANSPORTER DCUC-RELATED"/>
    <property type="match status" value="1"/>
</dbReference>
<reference evidence="9 10" key="1">
    <citation type="submission" date="2018-06" db="EMBL/GenBank/DDBJ databases">
        <authorList>
            <consortium name="Pathogen Informatics"/>
            <person name="Doyle S."/>
        </authorList>
    </citation>
    <scope>NUCLEOTIDE SEQUENCE [LARGE SCALE GENOMIC DNA]</scope>
    <source>
        <strain evidence="9 10">NCTC12112</strain>
    </source>
</reference>
<feature type="transmembrane region" description="Helical" evidence="8">
    <location>
        <begin position="319"/>
        <end position="340"/>
    </location>
</feature>
<dbReference type="InterPro" id="IPR018385">
    <property type="entry name" value="C4_dicarb_anaerob_car-like"/>
</dbReference>
<evidence type="ECO:0000256" key="8">
    <source>
        <dbReference type="SAM" id="Phobius"/>
    </source>
</evidence>
<sequence>MNFIVAILVVVAVGYLIVKKYYAQGVLLLGGAVLLLAAVVFNGTPILAKGGTGSLYLDVFAQLKANFIKTTGSLGLAIMIVSAFAKYMDHIGASKALVKVAIKPLQKLNSPYIVLALSYVVGQILNIFIPSASGLGVLLMVTVYPIVVSLGVSPLAATAVIGTSACLDLGPASGNAVLASKTAGIDAALYFVDYQIPVAIVTVIVITVIHYFVNKSMDKNMNLAEKAKEEAEFEKEMNAEGKVPGFYALLPIIPLIVILVFSPLTGSKVRVDVIEAMFMSIALSMFIEGLRRKAFKSTLVELKIVFTAMGSQFANVITLIVAGEFFALGLTRIGVISALIDSTKSAGLGPQPMILVMTAIIALSSILMGSGNAPFFAFAALAPAVAASVDLNPIVMLMPMQLAAGIARSISPITAVIVAVAGISGVSPFDVVKRTAAPMVGGLLAVLITNMILFG</sequence>
<dbReference type="GO" id="GO:0015556">
    <property type="term" value="F:C4-dicarboxylate transmembrane transporter activity"/>
    <property type="evidence" value="ECO:0007669"/>
    <property type="project" value="InterPro"/>
</dbReference>
<dbReference type="Proteomes" id="UP000249008">
    <property type="component" value="Chromosome 1"/>
</dbReference>
<keyword evidence="4" id="KW-1003">Cell membrane</keyword>
<feature type="transmembrane region" description="Helical" evidence="8">
    <location>
        <begin position="410"/>
        <end position="429"/>
    </location>
</feature>
<dbReference type="KEGG" id="ful:C4N20_13360"/>
<dbReference type="NCBIfam" id="TIGR00771">
    <property type="entry name" value="DcuC"/>
    <property type="match status" value="1"/>
</dbReference>
<accession>A0AAX2JAW9</accession>
<evidence type="ECO:0000256" key="4">
    <source>
        <dbReference type="ARBA" id="ARBA00022475"/>
    </source>
</evidence>
<dbReference type="AlphaFoldDB" id="A0AAX2JAW9"/>
<gene>
    <name evidence="9" type="primary">dcuD</name>
    <name evidence="9" type="ORF">NCTC12112_01237</name>
</gene>
<protein>
    <submittedName>
        <fullName evidence="9">Cryptic C4-dicarboxylate transporter DcuD</fullName>
    </submittedName>
</protein>
<dbReference type="GeneID" id="78455808"/>
<evidence type="ECO:0000256" key="7">
    <source>
        <dbReference type="ARBA" id="ARBA00023136"/>
    </source>
</evidence>
<evidence type="ECO:0000256" key="5">
    <source>
        <dbReference type="ARBA" id="ARBA00022692"/>
    </source>
</evidence>
<keyword evidence="7 8" id="KW-0472">Membrane</keyword>
<feature type="transmembrane region" description="Helical" evidence="8">
    <location>
        <begin position="352"/>
        <end position="369"/>
    </location>
</feature>